<dbReference type="AlphaFoldDB" id="A0A7W6GFP5"/>
<feature type="compositionally biased region" description="Basic and acidic residues" evidence="1">
    <location>
        <begin position="71"/>
        <end position="84"/>
    </location>
</feature>
<gene>
    <name evidence="3" type="ORF">GGR24_001980</name>
</gene>
<feature type="region of interest" description="Disordered" evidence="1">
    <location>
        <begin position="71"/>
        <end position="91"/>
    </location>
</feature>
<name>A0A7W6GFP5_9HYPH</name>
<dbReference type="EMBL" id="JACIDR010000002">
    <property type="protein sequence ID" value="MBB3973323.1"/>
    <property type="molecule type" value="Genomic_DNA"/>
</dbReference>
<proteinExistence type="predicted"/>
<sequence>MRIALLTGTLVLGGLCFAPFPAAAQGFDERCSKIVDAICGSEIGRCFRQKDIWDYIPSKCSGDVQSMVEMDREAREQQRNDRAAARSSGSQYGPSFSCGGVLRSRPSMNASKVASVAEGQKLESVEDIDVWFNDYKWFRVRSGGLVGYHWGGIFWTQGGREGTIPSCNG</sequence>
<keyword evidence="2" id="KW-0732">Signal</keyword>
<evidence type="ECO:0000256" key="2">
    <source>
        <dbReference type="SAM" id="SignalP"/>
    </source>
</evidence>
<evidence type="ECO:0000313" key="3">
    <source>
        <dbReference type="EMBL" id="MBB3973323.1"/>
    </source>
</evidence>
<keyword evidence="4" id="KW-1185">Reference proteome</keyword>
<dbReference type="RefSeq" id="WP_183395156.1">
    <property type="nucleotide sequence ID" value="NZ_JACIDR010000002.1"/>
</dbReference>
<comment type="caution">
    <text evidence="3">The sequence shown here is derived from an EMBL/GenBank/DDBJ whole genome shotgun (WGS) entry which is preliminary data.</text>
</comment>
<dbReference type="Proteomes" id="UP000528964">
    <property type="component" value="Unassembled WGS sequence"/>
</dbReference>
<accession>A0A7W6GFP5</accession>
<evidence type="ECO:0000256" key="1">
    <source>
        <dbReference type="SAM" id="MobiDB-lite"/>
    </source>
</evidence>
<evidence type="ECO:0008006" key="5">
    <source>
        <dbReference type="Google" id="ProtNLM"/>
    </source>
</evidence>
<evidence type="ECO:0000313" key="4">
    <source>
        <dbReference type="Proteomes" id="UP000528964"/>
    </source>
</evidence>
<protein>
    <recommendedName>
        <fullName evidence="5">SH3 domain-containing protein</fullName>
    </recommendedName>
</protein>
<feature type="chain" id="PRO_5031383703" description="SH3 domain-containing protein" evidence="2">
    <location>
        <begin position="25"/>
        <end position="169"/>
    </location>
</feature>
<organism evidence="3 4">
    <name type="scientific">Hansschlegelia beijingensis</name>
    <dbReference type="NCBI Taxonomy" id="1133344"/>
    <lineage>
        <taxon>Bacteria</taxon>
        <taxon>Pseudomonadati</taxon>
        <taxon>Pseudomonadota</taxon>
        <taxon>Alphaproteobacteria</taxon>
        <taxon>Hyphomicrobiales</taxon>
        <taxon>Methylopilaceae</taxon>
        <taxon>Hansschlegelia</taxon>
    </lineage>
</organism>
<reference evidence="3 4" key="1">
    <citation type="submission" date="2020-08" db="EMBL/GenBank/DDBJ databases">
        <title>Genomic Encyclopedia of Type Strains, Phase IV (KMG-IV): sequencing the most valuable type-strain genomes for metagenomic binning, comparative biology and taxonomic classification.</title>
        <authorList>
            <person name="Goeker M."/>
        </authorList>
    </citation>
    <scope>NUCLEOTIDE SEQUENCE [LARGE SCALE GENOMIC DNA]</scope>
    <source>
        <strain evidence="3 4">DSM 25481</strain>
    </source>
</reference>
<feature type="signal peptide" evidence="2">
    <location>
        <begin position="1"/>
        <end position="24"/>
    </location>
</feature>